<reference evidence="3 4" key="1">
    <citation type="submission" date="2022-10" db="EMBL/GenBank/DDBJ databases">
        <title>Sphingomonas sp.</title>
        <authorList>
            <person name="Jin C."/>
        </authorList>
    </citation>
    <scope>NUCLEOTIDE SEQUENCE [LARGE SCALE GENOMIC DNA]</scope>
    <source>
        <strain evidence="3 4">BN140010</strain>
    </source>
</reference>
<feature type="region of interest" description="Disordered" evidence="1">
    <location>
        <begin position="164"/>
        <end position="192"/>
    </location>
</feature>
<keyword evidence="3" id="KW-0645">Protease</keyword>
<dbReference type="Proteomes" id="UP001526246">
    <property type="component" value="Unassembled WGS sequence"/>
</dbReference>
<dbReference type="GO" id="GO:0008233">
    <property type="term" value="F:peptidase activity"/>
    <property type="evidence" value="ECO:0007669"/>
    <property type="project" value="UniProtKB-KW"/>
</dbReference>
<keyword evidence="4" id="KW-1185">Reference proteome</keyword>
<dbReference type="InterPro" id="IPR010321">
    <property type="entry name" value="DUF922"/>
</dbReference>
<organism evidence="3 4">
    <name type="scientific">Sphingomonas arvum</name>
    <dbReference type="NCBI Taxonomy" id="2992113"/>
    <lineage>
        <taxon>Bacteria</taxon>
        <taxon>Pseudomonadati</taxon>
        <taxon>Pseudomonadota</taxon>
        <taxon>Alphaproteobacteria</taxon>
        <taxon>Sphingomonadales</taxon>
        <taxon>Sphingomonadaceae</taxon>
        <taxon>Sphingomonas</taxon>
    </lineage>
</organism>
<evidence type="ECO:0000256" key="1">
    <source>
        <dbReference type="SAM" id="MobiDB-lite"/>
    </source>
</evidence>
<evidence type="ECO:0000313" key="4">
    <source>
        <dbReference type="Proteomes" id="UP001526246"/>
    </source>
</evidence>
<gene>
    <name evidence="3" type="ORF">OMW55_03965</name>
</gene>
<dbReference type="EMBL" id="JAPDOB010000001">
    <property type="protein sequence ID" value="MCW3796961.1"/>
    <property type="molecule type" value="Genomic_DNA"/>
</dbReference>
<keyword evidence="2" id="KW-0732">Signal</keyword>
<name>A0ABT3JDR9_9SPHN</name>
<feature type="chain" id="PRO_5047451379" evidence="2">
    <location>
        <begin position="21"/>
        <end position="192"/>
    </location>
</feature>
<accession>A0ABT3JDR9</accession>
<dbReference type="RefSeq" id="WP_264880991.1">
    <property type="nucleotide sequence ID" value="NZ_JAPDOB010000001.1"/>
</dbReference>
<sequence>MMTLLALAAFAQAQPAPSVAGSGLASIPGVTIRTYDVRGKTIREILQSLTAAAPMNQSTGRPVPATSGWSIKVGTQVTRTGSKCAITAVTTNFTGEATLPHLVPDPATPPAVLANWNSYLAQLDARHAEQLRYAYDHRAEVEQAVRASSCDNWQPAANAAIDRLRQQASAARSTDPAAQPQLRDVVVTPPKK</sequence>
<proteinExistence type="predicted"/>
<keyword evidence="3" id="KW-0378">Hydrolase</keyword>
<dbReference type="GO" id="GO:0006508">
    <property type="term" value="P:proteolysis"/>
    <property type="evidence" value="ECO:0007669"/>
    <property type="project" value="UniProtKB-KW"/>
</dbReference>
<evidence type="ECO:0000256" key="2">
    <source>
        <dbReference type="SAM" id="SignalP"/>
    </source>
</evidence>
<comment type="caution">
    <text evidence="3">The sequence shown here is derived from an EMBL/GenBank/DDBJ whole genome shotgun (WGS) entry which is preliminary data.</text>
</comment>
<evidence type="ECO:0000313" key="3">
    <source>
        <dbReference type="EMBL" id="MCW3796961.1"/>
    </source>
</evidence>
<dbReference type="Pfam" id="PF06037">
    <property type="entry name" value="DUF922"/>
    <property type="match status" value="1"/>
</dbReference>
<feature type="signal peptide" evidence="2">
    <location>
        <begin position="1"/>
        <end position="20"/>
    </location>
</feature>
<protein>
    <submittedName>
        <fullName evidence="3">DUF922 domain-containing Zn-dependent protease</fullName>
    </submittedName>
</protein>